<sequence>MQITRLLPVLLGLSIALWAFAPLQVMRVLTPYVGAAALVCAGLYLFRVLARIGHFSNEHLSALPDSARPALLRLKRSLYKMAYVLIGVLIMAGGYFYLSATVLREAHSLTEPGLLWTLPIGGLVLSIFFGEAVTRLIEVVEEAMEQIAAETDGAPRREASE</sequence>
<dbReference type="EMBL" id="QEQK01000016">
    <property type="protein sequence ID" value="PWN54904.1"/>
    <property type="molecule type" value="Genomic_DNA"/>
</dbReference>
<feature type="transmembrane region" description="Helical" evidence="1">
    <location>
        <begin position="78"/>
        <end position="98"/>
    </location>
</feature>
<feature type="transmembrane region" description="Helical" evidence="1">
    <location>
        <begin position="118"/>
        <end position="137"/>
    </location>
</feature>
<keyword evidence="1" id="KW-0472">Membrane</keyword>
<comment type="caution">
    <text evidence="2">The sequence shown here is derived from an EMBL/GenBank/DDBJ whole genome shotgun (WGS) entry which is preliminary data.</text>
</comment>
<proteinExistence type="predicted"/>
<gene>
    <name evidence="2" type="ORF">DEH80_15035</name>
</gene>
<dbReference type="Proteomes" id="UP000251800">
    <property type="component" value="Unassembled WGS sequence"/>
</dbReference>
<evidence type="ECO:0000313" key="2">
    <source>
        <dbReference type="EMBL" id="PWN54904.1"/>
    </source>
</evidence>
<feature type="transmembrane region" description="Helical" evidence="1">
    <location>
        <begin position="32"/>
        <end position="50"/>
    </location>
</feature>
<keyword evidence="3" id="KW-1185">Reference proteome</keyword>
<reference evidence="2 3" key="1">
    <citation type="submission" date="2018-05" db="EMBL/GenBank/DDBJ databases">
        <title>Abyssibacter profundi OUC007T gen. nov., sp. nov, a marine bacterium isolated from seawater of the Mariana Trench.</title>
        <authorList>
            <person name="Zhou S."/>
        </authorList>
    </citation>
    <scope>NUCLEOTIDE SEQUENCE [LARGE SCALE GENOMIC DNA]</scope>
    <source>
        <strain evidence="2 3">OUC007</strain>
    </source>
</reference>
<accession>A0A383XQK0</accession>
<protein>
    <submittedName>
        <fullName evidence="2">Uncharacterized protein</fullName>
    </submittedName>
</protein>
<name>A0A383XQK0_9GAMM</name>
<dbReference type="AlphaFoldDB" id="A0A383XQK0"/>
<keyword evidence="1" id="KW-1133">Transmembrane helix</keyword>
<keyword evidence="1" id="KW-0812">Transmembrane</keyword>
<evidence type="ECO:0000256" key="1">
    <source>
        <dbReference type="SAM" id="Phobius"/>
    </source>
</evidence>
<organism evidence="2 3">
    <name type="scientific">Abyssibacter profundi</name>
    <dbReference type="NCBI Taxonomy" id="2182787"/>
    <lineage>
        <taxon>Bacteria</taxon>
        <taxon>Pseudomonadati</taxon>
        <taxon>Pseudomonadota</taxon>
        <taxon>Gammaproteobacteria</taxon>
        <taxon>Chromatiales</taxon>
        <taxon>Oceanococcaceae</taxon>
        <taxon>Abyssibacter</taxon>
    </lineage>
</organism>
<evidence type="ECO:0000313" key="3">
    <source>
        <dbReference type="Proteomes" id="UP000251800"/>
    </source>
</evidence>